<dbReference type="Gene3D" id="1.10.3360.10">
    <property type="entry name" value="VPA0735-like domain"/>
    <property type="match status" value="1"/>
</dbReference>
<dbReference type="InterPro" id="IPR037050">
    <property type="entry name" value="DUF1254_sf"/>
</dbReference>
<evidence type="ECO:0000259" key="3">
    <source>
        <dbReference type="Pfam" id="PF06863"/>
    </source>
</evidence>
<dbReference type="PANTHER" id="PTHR36509:SF3">
    <property type="entry name" value="SIGNAL PEPTIDE PROTEIN"/>
    <property type="match status" value="1"/>
</dbReference>
<dbReference type="RefSeq" id="WP_207206611.1">
    <property type="nucleotide sequence ID" value="NZ_CP025086.1"/>
</dbReference>
<evidence type="ECO:0008006" key="6">
    <source>
        <dbReference type="Google" id="ProtNLM"/>
    </source>
</evidence>
<dbReference type="Gene3D" id="2.60.120.600">
    <property type="entry name" value="Domain of unknown function DUF1214, C-terminal domain"/>
    <property type="match status" value="1"/>
</dbReference>
<evidence type="ECO:0000259" key="2">
    <source>
        <dbReference type="Pfam" id="PF06742"/>
    </source>
</evidence>
<keyword evidence="5" id="KW-1185">Reference proteome</keyword>
<gene>
    <name evidence="4" type="ORF">DES32_1901</name>
</gene>
<feature type="chain" id="PRO_5017603697" description="DUF1254 domain-containing protein" evidence="1">
    <location>
        <begin position="27"/>
        <end position="487"/>
    </location>
</feature>
<dbReference type="InterPro" id="IPR037049">
    <property type="entry name" value="DUF1214_C_sf"/>
</dbReference>
<sequence>MILSLCRAVSIAALVAALGAAMPARAQAPTVDTRIGSIPLKFGLPADAATVGRLYDEMDFQRASQAYLWALPIVGFAGWQDAQRSVFGARDIDMVVYESVKDKLGILTANATTPYIVGMPDLSRTGPLVIDYPAGATAGGVGDFWQRPVTDMGETGPDKGKGGKYLIVGPGQTEPKDKNYRIVRSPTVNIFFAFRVLDPDPGKAKDLISRVRIYPYAERATPSQTRILRPEGRAWTQVPPKGITFWERLNDILQREPVMERDRFYMAMLKPLGIEKGKAFNPDAQQRKLLEEGAKVGELMAQSLAFDNRDPNARYRADARWEYLFTFDPGQDIGSYAPLDERTGYFYQAVTTSRGMVTKTPGVGQAYLGTAHEKDGAWLDGSKTYKLHVPANAPAKLFWSLTVYDTETRAFLDNTPDGIVDRSSRADLKKNADGSVDLIMSPSIPAGMESNWIPTIPGKAWFALFRFYGPTETYFNRSWKLPDIVAD</sequence>
<protein>
    <recommendedName>
        <fullName evidence="6">DUF1254 domain-containing protein</fullName>
    </recommendedName>
</protein>
<feature type="domain" description="DUF1254" evidence="3">
    <location>
        <begin position="104"/>
        <end position="214"/>
    </location>
</feature>
<reference evidence="4 5" key="1">
    <citation type="submission" date="2018-08" db="EMBL/GenBank/DDBJ databases">
        <title>Genomic Encyclopedia of Type Strains, Phase IV (KMG-IV): sequencing the most valuable type-strain genomes for metagenomic binning, comparative biology and taxonomic classification.</title>
        <authorList>
            <person name="Goeker M."/>
        </authorList>
    </citation>
    <scope>NUCLEOTIDE SEQUENCE [LARGE SCALE GENOMIC DNA]</scope>
    <source>
        <strain evidence="4 5">BW863</strain>
    </source>
</reference>
<dbReference type="Pfam" id="PF06863">
    <property type="entry name" value="DUF1254"/>
    <property type="match status" value="1"/>
</dbReference>
<dbReference type="EMBL" id="QUMO01000003">
    <property type="protein sequence ID" value="REF85863.1"/>
    <property type="molecule type" value="Genomic_DNA"/>
</dbReference>
<dbReference type="InterPro" id="IPR010621">
    <property type="entry name" value="DUF1214"/>
</dbReference>
<dbReference type="PANTHER" id="PTHR36509">
    <property type="entry name" value="BLL3101 PROTEIN"/>
    <property type="match status" value="1"/>
</dbReference>
<feature type="domain" description="DUF1214" evidence="2">
    <location>
        <begin position="365"/>
        <end position="472"/>
    </location>
</feature>
<evidence type="ECO:0000313" key="5">
    <source>
        <dbReference type="Proteomes" id="UP000256900"/>
    </source>
</evidence>
<accession>A0A3D9YWC1</accession>
<name>A0A3D9YWC1_9HYPH</name>
<dbReference type="AlphaFoldDB" id="A0A3D9YWC1"/>
<dbReference type="Pfam" id="PF06742">
    <property type="entry name" value="DUF1214"/>
    <property type="match status" value="1"/>
</dbReference>
<evidence type="ECO:0000313" key="4">
    <source>
        <dbReference type="EMBL" id="REF85863.1"/>
    </source>
</evidence>
<keyword evidence="1" id="KW-0732">Signal</keyword>
<comment type="caution">
    <text evidence="4">The sequence shown here is derived from an EMBL/GenBank/DDBJ whole genome shotgun (WGS) entry which is preliminary data.</text>
</comment>
<organism evidence="4 5">
    <name type="scientific">Methylovirgula ligni</name>
    <dbReference type="NCBI Taxonomy" id="569860"/>
    <lineage>
        <taxon>Bacteria</taxon>
        <taxon>Pseudomonadati</taxon>
        <taxon>Pseudomonadota</taxon>
        <taxon>Alphaproteobacteria</taxon>
        <taxon>Hyphomicrobiales</taxon>
        <taxon>Beijerinckiaceae</taxon>
        <taxon>Methylovirgula</taxon>
    </lineage>
</organism>
<dbReference type="InterPro" id="IPR010679">
    <property type="entry name" value="DUF1254"/>
</dbReference>
<evidence type="ECO:0000256" key="1">
    <source>
        <dbReference type="SAM" id="SignalP"/>
    </source>
</evidence>
<dbReference type="Gene3D" id="2.60.40.1610">
    <property type="entry name" value="Domain of unknown function DUF1254"/>
    <property type="match status" value="1"/>
</dbReference>
<proteinExistence type="predicted"/>
<feature type="signal peptide" evidence="1">
    <location>
        <begin position="1"/>
        <end position="26"/>
    </location>
</feature>
<dbReference type="SUPFAM" id="SSF160935">
    <property type="entry name" value="VPA0735-like"/>
    <property type="match status" value="1"/>
</dbReference>
<dbReference type="Proteomes" id="UP000256900">
    <property type="component" value="Unassembled WGS sequence"/>
</dbReference>